<name>G6G0G6_9CYAN</name>
<protein>
    <submittedName>
        <fullName evidence="1">Uncharacterized protein</fullName>
    </submittedName>
</protein>
<gene>
    <name evidence="1" type="ORF">FJSC11DRAFT_4615</name>
</gene>
<dbReference type="PATRIC" id="fig|741277.3.peg.4173"/>
<organism evidence="1 2">
    <name type="scientific">Fischerella thermalis JSC-11</name>
    <dbReference type="NCBI Taxonomy" id="741277"/>
    <lineage>
        <taxon>Bacteria</taxon>
        <taxon>Bacillati</taxon>
        <taxon>Cyanobacteriota</taxon>
        <taxon>Cyanophyceae</taxon>
        <taxon>Nostocales</taxon>
        <taxon>Hapalosiphonaceae</taxon>
        <taxon>Fischerella</taxon>
    </lineage>
</organism>
<dbReference type="AlphaFoldDB" id="G6G0G6"/>
<dbReference type="EMBL" id="AGIZ01000024">
    <property type="protein sequence ID" value="EHC08344.1"/>
    <property type="molecule type" value="Genomic_DNA"/>
</dbReference>
<proteinExistence type="predicted"/>
<reference evidence="1 2" key="1">
    <citation type="submission" date="2011-09" db="EMBL/GenBank/DDBJ databases">
        <title>The draft genome of Fischerella sp. JSC-11.</title>
        <authorList>
            <consortium name="US DOE Joint Genome Institute (JGI-PGF)"/>
            <person name="Lucas S."/>
            <person name="Han J."/>
            <person name="Lapidus A."/>
            <person name="Cheng J.-F."/>
            <person name="Goodwin L."/>
            <person name="Pitluck S."/>
            <person name="Peters L."/>
            <person name="Land M.L."/>
            <person name="Hauser L."/>
            <person name="Sarkisova S."/>
            <person name="Bryant D.A."/>
            <person name="Brown I."/>
            <person name="Woyke T.J."/>
        </authorList>
    </citation>
    <scope>NUCLEOTIDE SEQUENCE [LARGE SCALE GENOMIC DNA]</scope>
    <source>
        <strain evidence="1 2">JSC-11</strain>
    </source>
</reference>
<sequence length="131" mass="15923">MEVPLEFPNPLGDCYNIRVYWRIFVDKNNKINVCALRFDGYKYQKQTGFNPQEATTQYLATRKWDLEPLEKLATFFFLQRSLNKFDLQYEPRDGQYWQALESLFDECKDLEIPEEYRQNTYYEAWKKNSKS</sequence>
<accession>G6G0G6</accession>
<keyword evidence="2" id="KW-1185">Reference proteome</keyword>
<dbReference type="Proteomes" id="UP000004344">
    <property type="component" value="Unassembled WGS sequence"/>
</dbReference>
<evidence type="ECO:0000313" key="1">
    <source>
        <dbReference type="EMBL" id="EHC08344.1"/>
    </source>
</evidence>
<comment type="caution">
    <text evidence="1">The sequence shown here is derived from an EMBL/GenBank/DDBJ whole genome shotgun (WGS) entry which is preliminary data.</text>
</comment>
<evidence type="ECO:0000313" key="2">
    <source>
        <dbReference type="Proteomes" id="UP000004344"/>
    </source>
</evidence>